<feature type="compositionally biased region" description="Acidic residues" evidence="9">
    <location>
        <begin position="669"/>
        <end position="696"/>
    </location>
</feature>
<keyword evidence="5 8" id="KW-0808">Transferase</keyword>
<feature type="region of interest" description="Disordered" evidence="9">
    <location>
        <begin position="415"/>
        <end position="496"/>
    </location>
</feature>
<evidence type="ECO:0000259" key="12">
    <source>
        <dbReference type="Pfam" id="PF11861"/>
    </source>
</evidence>
<feature type="domain" description="Ribosomal RNA methyltransferase SPB1-like C-terminal" evidence="11">
    <location>
        <begin position="714"/>
        <end position="931"/>
    </location>
</feature>
<dbReference type="AlphaFoldDB" id="A0AA38HDJ5"/>
<comment type="caution">
    <text evidence="13">The sequence shown here is derived from an EMBL/GenBank/DDBJ whole genome shotgun (WGS) entry which is preliminary data.</text>
</comment>
<dbReference type="Pfam" id="PF01728">
    <property type="entry name" value="FtsJ"/>
    <property type="match status" value="1"/>
</dbReference>
<dbReference type="Pfam" id="PF07780">
    <property type="entry name" value="Spb1_C"/>
    <property type="match status" value="1"/>
</dbReference>
<proteinExistence type="inferred from homology"/>
<dbReference type="GO" id="GO:0016435">
    <property type="term" value="F:rRNA (guanine) methyltransferase activity"/>
    <property type="evidence" value="ECO:0007669"/>
    <property type="project" value="TreeGrafter"/>
</dbReference>
<dbReference type="Gene3D" id="3.40.50.150">
    <property type="entry name" value="Vaccinia Virus protein VP39"/>
    <property type="match status" value="1"/>
</dbReference>
<comment type="subcellular location">
    <subcellularLocation>
        <location evidence="1 8">Nucleus</location>
        <location evidence="1 8">Nucleolus</location>
    </subcellularLocation>
</comment>
<dbReference type="Pfam" id="PF11861">
    <property type="entry name" value="DUF3381"/>
    <property type="match status" value="1"/>
</dbReference>
<dbReference type="InterPro" id="IPR002877">
    <property type="entry name" value="RNA_MeTrfase_FtsJ_dom"/>
</dbReference>
<dbReference type="InterPro" id="IPR012920">
    <property type="entry name" value="rRNA_MeTfrase_SPB1-like_C"/>
</dbReference>
<keyword evidence="3 8" id="KW-0698">rRNA processing</keyword>
<evidence type="ECO:0000259" key="11">
    <source>
        <dbReference type="Pfam" id="PF07780"/>
    </source>
</evidence>
<dbReference type="GeneID" id="77725854"/>
<feature type="domain" description="Ribosomal RNA methyltransferase FtsJ" evidence="10">
    <location>
        <begin position="25"/>
        <end position="201"/>
    </location>
</feature>
<feature type="region of interest" description="Disordered" evidence="9">
    <location>
        <begin position="844"/>
        <end position="919"/>
    </location>
</feature>
<dbReference type="EMBL" id="JAKWFO010000003">
    <property type="protein sequence ID" value="KAI9638313.1"/>
    <property type="molecule type" value="Genomic_DNA"/>
</dbReference>
<protein>
    <submittedName>
        <fullName evidence="13">Spb1 C-terminal domain-containing protein</fullName>
    </submittedName>
</protein>
<feature type="binding site" evidence="8">
    <location>
        <position position="57"/>
    </location>
    <ligand>
        <name>S-adenosyl-L-methionine</name>
        <dbReference type="ChEBI" id="CHEBI:59789"/>
    </ligand>
</feature>
<name>A0AA38HDJ5_9TREE</name>
<dbReference type="FunFam" id="3.40.50.150:FF:000004">
    <property type="entry name" value="AdoMet-dependent rRNA methyltransferase SPB1"/>
    <property type="match status" value="1"/>
</dbReference>
<dbReference type="InterPro" id="IPR050082">
    <property type="entry name" value="RNA_methyltr_RlmE"/>
</dbReference>
<evidence type="ECO:0000313" key="14">
    <source>
        <dbReference type="Proteomes" id="UP001164286"/>
    </source>
</evidence>
<feature type="compositionally biased region" description="Acidic residues" evidence="9">
    <location>
        <begin position="591"/>
        <end position="601"/>
    </location>
</feature>
<dbReference type="InterPro" id="IPR024576">
    <property type="entry name" value="rRNA_MeTfrase_Spb1_DUF3381"/>
</dbReference>
<dbReference type="SUPFAM" id="SSF53335">
    <property type="entry name" value="S-adenosyl-L-methionine-dependent methyltransferases"/>
    <property type="match status" value="1"/>
</dbReference>
<keyword evidence="14" id="KW-1185">Reference proteome</keyword>
<feature type="compositionally biased region" description="Acidic residues" evidence="9">
    <location>
        <begin position="710"/>
        <end position="720"/>
    </location>
</feature>
<feature type="binding site" evidence="8">
    <location>
        <position position="93"/>
    </location>
    <ligand>
        <name>S-adenosyl-L-methionine</name>
        <dbReference type="ChEBI" id="CHEBI:59789"/>
    </ligand>
</feature>
<sequence>MGKHDKKTGKGRLDKFYKLAKEQGYRARSAFKLVHLNRKYDFLASSKCCIDLCAAPGGWLQVAEKYMPKGSLIVGVDLNPIKPLQHVSTFVSDITTPQCRQLLRSHLHDWKADLVLHDGAPNVGSAWVQDAFTQNELVLQSLKLATEFLCKGGNFVTKVFRSQDYNALMWVFQQLFKTVEATKPPSSRNVSAEIFVVCQNFIAPKHIDPKFLDPKHVFKDAAPLPPSIILPSAAAAASSAAVAKSQSGSHAHANVFMPEKKRRHREGYAEGEFTNFHAATASDFVKGHDAVGLLGMMNKIEFVTEEEKGWLKSRHTTSAVISSCEDLKVLGKSDFKQLMKWRLAIRLEIGLDVKADTAQDATEEVVVEEIDEEEQISEELKKLHEARMTRQKREKKRANEKKNATILKLQLNMTAPEDLDNDDRGLAGEETFDLGEMEREAGRRGKKRAVDDIVADQDGMDASESESEEEESEEEVFDSEEERELRLGALEGELDGMYDDYTQRMAERDAKYKVKQARLKDKNYDAWHGINEEKNGGGSGSDSDVGVSKGWKDQLVRQPRRGDALEDDEEEEEEAGGWELRLAGKARVGESDSDSDSDDEDQPAKKSRKATFGKADEGAAKPQVKGKAEGRKLVRSLVEPEERKQMSRQAQLWFDQNVFKGVGDLAALDGDEEESEEEEDEGMEGDTEEEEDDVDMEAGSTQSSTVDPASAEDDEGDDTFEIVPQAAEDTAPEWDVYDEDQDEVKAATVRAKGLLTAEAVTLATQLVNRQITADQLISDGFNRGSTFNKDGLPEWFLDDESKHYKANLPVTKEAMDALKEKQRALDARPIKKVAEAKARKKFKAHQRLEKAKKKAAGVMETEDLSMGEKAKAVAKAMGRGRGAEKRPEKKVVVARGANKGIAGRPKGVKGRYKMTDPRMRKEVRAMKRIKKKTSKR</sequence>
<dbReference type="Proteomes" id="UP001164286">
    <property type="component" value="Unassembled WGS sequence"/>
</dbReference>
<evidence type="ECO:0000256" key="8">
    <source>
        <dbReference type="HAMAP-Rule" id="MF_03163"/>
    </source>
</evidence>
<feature type="compositionally biased region" description="Basic residues" evidence="9">
    <location>
        <begin position="844"/>
        <end position="855"/>
    </location>
</feature>
<feature type="region of interest" description="Disordered" evidence="9">
    <location>
        <begin position="523"/>
        <end position="649"/>
    </location>
</feature>
<comment type="similarity">
    <text evidence="8">Belongs to the class I-like SAM-binding methyltransferase superfamily. RNA methyltransferase RlmE family. SPB1 subfamily.</text>
</comment>
<feature type="domain" description="DUF3381" evidence="12">
    <location>
        <begin position="258"/>
        <end position="405"/>
    </location>
</feature>
<evidence type="ECO:0000256" key="9">
    <source>
        <dbReference type="SAM" id="MobiDB-lite"/>
    </source>
</evidence>
<evidence type="ECO:0000256" key="1">
    <source>
        <dbReference type="ARBA" id="ARBA00004604"/>
    </source>
</evidence>
<feature type="active site" description="Proton acceptor" evidence="8">
    <location>
        <position position="158"/>
    </location>
</feature>
<keyword evidence="2 8" id="KW-0690">Ribosome biogenesis</keyword>
<evidence type="ECO:0000256" key="4">
    <source>
        <dbReference type="ARBA" id="ARBA00022603"/>
    </source>
</evidence>
<feature type="compositionally biased region" description="Acidic residues" evidence="9">
    <location>
        <begin position="565"/>
        <end position="576"/>
    </location>
</feature>
<feature type="binding site" evidence="8">
    <location>
        <position position="77"/>
    </location>
    <ligand>
        <name>S-adenosyl-L-methionine</name>
        <dbReference type="ChEBI" id="CHEBI:59789"/>
    </ligand>
</feature>
<gene>
    <name evidence="13" type="ORF">MKK02DRAFT_22975</name>
</gene>
<feature type="compositionally biased region" description="Basic and acidic residues" evidence="9">
    <location>
        <begin position="523"/>
        <end position="535"/>
    </location>
</feature>
<feature type="region of interest" description="Disordered" evidence="9">
    <location>
        <begin position="664"/>
        <end position="720"/>
    </location>
</feature>
<feature type="compositionally biased region" description="Basic and acidic residues" evidence="9">
    <location>
        <begin position="436"/>
        <end position="451"/>
    </location>
</feature>
<reference evidence="13" key="1">
    <citation type="journal article" date="2022" name="G3 (Bethesda)">
        <title>High quality genome of the basidiomycete yeast Dioszegia hungarica PDD-24b-2 isolated from cloud water.</title>
        <authorList>
            <person name="Jarrige D."/>
            <person name="Haridas S."/>
            <person name="Bleykasten-Grosshans C."/>
            <person name="Joly M."/>
            <person name="Nadalig T."/>
            <person name="Sancelme M."/>
            <person name="Vuilleumier S."/>
            <person name="Grigoriev I.V."/>
            <person name="Amato P."/>
            <person name="Bringel F."/>
        </authorList>
    </citation>
    <scope>NUCLEOTIDE SEQUENCE</scope>
    <source>
        <strain evidence="13">PDD-24b-2</strain>
    </source>
</reference>
<dbReference type="InterPro" id="IPR015507">
    <property type="entry name" value="rRNA-MeTfrase_E"/>
</dbReference>
<evidence type="ECO:0000256" key="6">
    <source>
        <dbReference type="ARBA" id="ARBA00022691"/>
    </source>
</evidence>
<feature type="binding site" evidence="8">
    <location>
        <position position="59"/>
    </location>
    <ligand>
        <name>S-adenosyl-L-methionine</name>
        <dbReference type="ChEBI" id="CHEBI:59789"/>
    </ligand>
</feature>
<feature type="compositionally biased region" description="Basic and acidic residues" evidence="9">
    <location>
        <begin position="626"/>
        <end position="645"/>
    </location>
</feature>
<accession>A0AA38HDJ5</accession>
<dbReference type="RefSeq" id="XP_052948090.1">
    <property type="nucleotide sequence ID" value="XM_053086653.1"/>
</dbReference>
<feature type="compositionally biased region" description="Acidic residues" evidence="9">
    <location>
        <begin position="453"/>
        <end position="482"/>
    </location>
</feature>
<dbReference type="GO" id="GO:0030687">
    <property type="term" value="C:preribosome, large subunit precursor"/>
    <property type="evidence" value="ECO:0007669"/>
    <property type="project" value="TreeGrafter"/>
</dbReference>
<evidence type="ECO:0000256" key="3">
    <source>
        <dbReference type="ARBA" id="ARBA00022552"/>
    </source>
</evidence>
<dbReference type="InterPro" id="IPR028589">
    <property type="entry name" value="SPB1-like"/>
</dbReference>
<dbReference type="PANTHER" id="PTHR10920">
    <property type="entry name" value="RIBOSOMAL RNA METHYLTRANSFERASE"/>
    <property type="match status" value="1"/>
</dbReference>
<dbReference type="InterPro" id="IPR029063">
    <property type="entry name" value="SAM-dependent_MTases_sf"/>
</dbReference>
<evidence type="ECO:0000256" key="7">
    <source>
        <dbReference type="ARBA" id="ARBA00023242"/>
    </source>
</evidence>
<feature type="compositionally biased region" description="Basic and acidic residues" evidence="9">
    <location>
        <begin position="550"/>
        <end position="564"/>
    </location>
</feature>
<feature type="binding site" evidence="8">
    <location>
        <position position="118"/>
    </location>
    <ligand>
        <name>S-adenosyl-L-methionine</name>
        <dbReference type="ChEBI" id="CHEBI:59789"/>
    </ligand>
</feature>
<keyword evidence="4 8" id="KW-0489">Methyltransferase</keyword>
<dbReference type="HAMAP" id="MF_03163">
    <property type="entry name" value="RNA_methyltr_E_SPB1"/>
    <property type="match status" value="1"/>
</dbReference>
<dbReference type="GO" id="GO:0000466">
    <property type="term" value="P:maturation of 5.8S rRNA from tricistronic rRNA transcript (SSU-rRNA, 5.8S rRNA, LSU-rRNA)"/>
    <property type="evidence" value="ECO:0007669"/>
    <property type="project" value="TreeGrafter"/>
</dbReference>
<evidence type="ECO:0000256" key="2">
    <source>
        <dbReference type="ARBA" id="ARBA00022517"/>
    </source>
</evidence>
<evidence type="ECO:0000256" key="5">
    <source>
        <dbReference type="ARBA" id="ARBA00022679"/>
    </source>
</evidence>
<feature type="compositionally biased region" description="Basic and acidic residues" evidence="9">
    <location>
        <begin position="881"/>
        <end position="891"/>
    </location>
</feature>
<keyword evidence="7 8" id="KW-0539">Nucleus</keyword>
<evidence type="ECO:0000313" key="13">
    <source>
        <dbReference type="EMBL" id="KAI9638313.1"/>
    </source>
</evidence>
<dbReference type="HAMAP" id="MF_01547">
    <property type="entry name" value="RNA_methyltr_E"/>
    <property type="match status" value="1"/>
</dbReference>
<dbReference type="PANTHER" id="PTHR10920:SF13">
    <property type="entry name" value="PRE-RRNA 2'-O-RIBOSE RNA METHYLTRANSFERASE FTSJ3"/>
    <property type="match status" value="1"/>
</dbReference>
<dbReference type="GO" id="GO:0005730">
    <property type="term" value="C:nucleolus"/>
    <property type="evidence" value="ECO:0007669"/>
    <property type="project" value="UniProtKB-SubCell"/>
</dbReference>
<keyword evidence="6 8" id="KW-0949">S-adenosyl-L-methionine</keyword>
<dbReference type="GO" id="GO:0008650">
    <property type="term" value="F:rRNA (uridine-2'-O-)-methyltransferase activity"/>
    <property type="evidence" value="ECO:0007669"/>
    <property type="project" value="TreeGrafter"/>
</dbReference>
<organism evidence="13 14">
    <name type="scientific">Dioszegia hungarica</name>
    <dbReference type="NCBI Taxonomy" id="4972"/>
    <lineage>
        <taxon>Eukaryota</taxon>
        <taxon>Fungi</taxon>
        <taxon>Dikarya</taxon>
        <taxon>Basidiomycota</taxon>
        <taxon>Agaricomycotina</taxon>
        <taxon>Tremellomycetes</taxon>
        <taxon>Tremellales</taxon>
        <taxon>Bulleribasidiaceae</taxon>
        <taxon>Dioszegia</taxon>
    </lineage>
</organism>
<dbReference type="GO" id="GO:0000463">
    <property type="term" value="P:maturation of LSU-rRNA from tricistronic rRNA transcript (SSU-rRNA, 5.8S rRNA, LSU-rRNA)"/>
    <property type="evidence" value="ECO:0007669"/>
    <property type="project" value="TreeGrafter"/>
</dbReference>
<evidence type="ECO:0000259" key="10">
    <source>
        <dbReference type="Pfam" id="PF01728"/>
    </source>
</evidence>